<dbReference type="SUPFAM" id="SSF47598">
    <property type="entry name" value="Ribbon-helix-helix"/>
    <property type="match status" value="1"/>
</dbReference>
<reference evidence="3 4" key="1">
    <citation type="submission" date="2018-04" db="EMBL/GenBank/DDBJ databases">
        <title>Whole genome sequencing of Salmonella enterica.</title>
        <authorList>
            <person name="Bell R."/>
        </authorList>
    </citation>
    <scope>NUCLEOTIDE SEQUENCE [LARGE SCALE GENOMIC DNA]</scope>
    <source>
        <strain evidence="3 4">CFSAN058603</strain>
    </source>
</reference>
<accession>A0A315FX24</accession>
<dbReference type="InterPro" id="IPR010985">
    <property type="entry name" value="Ribbon_hlx_hlx"/>
</dbReference>
<comment type="similarity">
    <text evidence="2">Belongs to the TacA antitoxin family.</text>
</comment>
<protein>
    <submittedName>
        <fullName evidence="3">DUF1778 domain-containing protein</fullName>
    </submittedName>
</protein>
<sequence length="109" mass="11983">MAYSLIDNGGYTMMSNTERKDIRLVARTSAEIQDFIQRAADHSGATLSQFLIESAMERARKVIQQTETLHLSMEGAHNLMSALENSPGANNKLLKAAQGYKDAVHASKD</sequence>
<dbReference type="AlphaFoldDB" id="A0A315FX24"/>
<dbReference type="GO" id="GO:0006355">
    <property type="term" value="P:regulation of DNA-templated transcription"/>
    <property type="evidence" value="ECO:0007669"/>
    <property type="project" value="InterPro"/>
</dbReference>
<organism evidence="3 4">
    <name type="scientific">Salmonella enterica I</name>
    <dbReference type="NCBI Taxonomy" id="59201"/>
    <lineage>
        <taxon>Bacteria</taxon>
        <taxon>Pseudomonadati</taxon>
        <taxon>Pseudomonadota</taxon>
        <taxon>Gammaproteobacteria</taxon>
        <taxon>Enterobacterales</taxon>
        <taxon>Enterobacteriaceae</taxon>
        <taxon>Salmonella</taxon>
    </lineage>
</organism>
<dbReference type="EMBL" id="QARU01000020">
    <property type="protein sequence ID" value="PUF76043.1"/>
    <property type="molecule type" value="Genomic_DNA"/>
</dbReference>
<proteinExistence type="inferred from homology"/>
<dbReference type="Pfam" id="PF08681">
    <property type="entry name" value="TacA1"/>
    <property type="match status" value="1"/>
</dbReference>
<comment type="caution">
    <text evidence="3">The sequence shown here is derived from an EMBL/GenBank/DDBJ whole genome shotgun (WGS) entry which is preliminary data.</text>
</comment>
<dbReference type="PANTHER" id="PTHR35401:SF2">
    <property type="entry name" value="ABC-TYPE TRANSPORT SYSTEM"/>
    <property type="match status" value="1"/>
</dbReference>
<name>A0A315FX24_SALET</name>
<evidence type="ECO:0000313" key="3">
    <source>
        <dbReference type="EMBL" id="PUF76043.1"/>
    </source>
</evidence>
<dbReference type="Proteomes" id="UP000250700">
    <property type="component" value="Unassembled WGS sequence"/>
</dbReference>
<gene>
    <name evidence="3" type="ORF">DAX91_23990</name>
</gene>
<dbReference type="InterPro" id="IPR014795">
    <property type="entry name" value="TacA_1-like"/>
</dbReference>
<evidence type="ECO:0000256" key="1">
    <source>
        <dbReference type="ARBA" id="ARBA00022649"/>
    </source>
</evidence>
<dbReference type="PANTHER" id="PTHR35401">
    <property type="entry name" value="COPG FAMILY HELIX-TURN-HELIX PROTEIN-RELATED-RELATED"/>
    <property type="match status" value="1"/>
</dbReference>
<dbReference type="Gene3D" id="1.20.5.780">
    <property type="entry name" value="Single helix bin"/>
    <property type="match status" value="1"/>
</dbReference>
<evidence type="ECO:0000256" key="2">
    <source>
        <dbReference type="ARBA" id="ARBA00049988"/>
    </source>
</evidence>
<keyword evidence="1" id="KW-1277">Toxin-antitoxin system</keyword>
<evidence type="ECO:0000313" key="4">
    <source>
        <dbReference type="Proteomes" id="UP000250700"/>
    </source>
</evidence>